<feature type="transmembrane region" description="Helical" evidence="1">
    <location>
        <begin position="6"/>
        <end position="24"/>
    </location>
</feature>
<dbReference type="EMBL" id="BNAP01000026">
    <property type="protein sequence ID" value="GHH00314.1"/>
    <property type="molecule type" value="Genomic_DNA"/>
</dbReference>
<dbReference type="RefSeq" id="WP_028094767.1">
    <property type="nucleotide sequence ID" value="NZ_BNAP01000026.1"/>
</dbReference>
<evidence type="ECO:0008006" key="4">
    <source>
        <dbReference type="Google" id="ProtNLM"/>
    </source>
</evidence>
<dbReference type="Proteomes" id="UP000611500">
    <property type="component" value="Unassembled WGS sequence"/>
</dbReference>
<reference evidence="2" key="1">
    <citation type="journal article" date="2014" name="Int. J. Syst. Evol. Microbiol.">
        <title>Complete genome sequence of Corynebacterium casei LMG S-19264T (=DSM 44701T), isolated from a smear-ripened cheese.</title>
        <authorList>
            <consortium name="US DOE Joint Genome Institute (JGI-PGF)"/>
            <person name="Walter F."/>
            <person name="Albersmeier A."/>
            <person name="Kalinowski J."/>
            <person name="Ruckert C."/>
        </authorList>
    </citation>
    <scope>NUCLEOTIDE SEQUENCE</scope>
    <source>
        <strain evidence="2">CGMCC 1.7081</strain>
    </source>
</reference>
<feature type="transmembrane region" description="Helical" evidence="1">
    <location>
        <begin position="31"/>
        <end position="50"/>
    </location>
</feature>
<evidence type="ECO:0000313" key="3">
    <source>
        <dbReference type="Proteomes" id="UP000611500"/>
    </source>
</evidence>
<proteinExistence type="predicted"/>
<evidence type="ECO:0000256" key="1">
    <source>
        <dbReference type="SAM" id="Phobius"/>
    </source>
</evidence>
<evidence type="ECO:0000313" key="2">
    <source>
        <dbReference type="EMBL" id="GHH00314.1"/>
    </source>
</evidence>
<reference evidence="2" key="2">
    <citation type="submission" date="2020-09" db="EMBL/GenBank/DDBJ databases">
        <authorList>
            <person name="Sun Q."/>
            <person name="Zhou Y."/>
        </authorList>
    </citation>
    <scope>NUCLEOTIDE SEQUENCE</scope>
    <source>
        <strain evidence="2">CGMCC 1.7081</strain>
    </source>
</reference>
<protein>
    <recommendedName>
        <fullName evidence="4">50S ribosomal protein L35</fullName>
    </recommendedName>
</protein>
<gene>
    <name evidence="2" type="ORF">GCM10010961_36920</name>
</gene>
<dbReference type="AlphaFoldDB" id="A0A8J3H8J0"/>
<keyword evidence="1" id="KW-0812">Transmembrane</keyword>
<accession>A0A8J3H8J0</accession>
<keyword evidence="1" id="KW-1133">Transmembrane helix</keyword>
<comment type="caution">
    <text evidence="2">The sequence shown here is derived from an EMBL/GenBank/DDBJ whole genome shotgun (WGS) entry which is preliminary data.</text>
</comment>
<sequence>MDTDLILVLGLIVVFFAIPALVSAFSDNRRLTAPAISLLIGVCIAAYAYVSHPGGYALAQIPDVLFGVVGRYLP</sequence>
<keyword evidence="3" id="KW-1185">Reference proteome</keyword>
<name>A0A8J3H8J0_9RHOB</name>
<keyword evidence="1" id="KW-0472">Membrane</keyword>
<organism evidence="2 3">
    <name type="scientific">Pseudodonghicola xiamenensis</name>
    <dbReference type="NCBI Taxonomy" id="337702"/>
    <lineage>
        <taxon>Bacteria</taxon>
        <taxon>Pseudomonadati</taxon>
        <taxon>Pseudomonadota</taxon>
        <taxon>Alphaproteobacteria</taxon>
        <taxon>Rhodobacterales</taxon>
        <taxon>Paracoccaceae</taxon>
        <taxon>Pseudodonghicola</taxon>
    </lineage>
</organism>